<reference evidence="1 2" key="1">
    <citation type="journal article" date="2007" name="Archaea">
        <title>The genome of Hyperthermus butylicus: a sulfur-reducing, peptide fermenting, neutrophilic Crenarchaeote growing up to 108 degrees C.</title>
        <authorList>
            <person name="Brugger K."/>
            <person name="Chen L."/>
            <person name="Stark M."/>
            <person name="Zibat A."/>
            <person name="Redder P."/>
            <person name="Ruepp A."/>
            <person name="Awayez M."/>
            <person name="She Q."/>
            <person name="Garrett R.A."/>
            <person name="Klenk H.P."/>
        </authorList>
    </citation>
    <scope>NUCLEOTIDE SEQUENCE [LARGE SCALE GENOMIC DNA]</scope>
    <source>
        <strain evidence="2">DSM 5456 / JCM 9403 / PLM1-5</strain>
    </source>
</reference>
<organism evidence="1 2">
    <name type="scientific">Hyperthermus butylicus (strain DSM 5456 / JCM 9403 / PLM1-5)</name>
    <dbReference type="NCBI Taxonomy" id="415426"/>
    <lineage>
        <taxon>Archaea</taxon>
        <taxon>Thermoproteota</taxon>
        <taxon>Thermoprotei</taxon>
        <taxon>Desulfurococcales</taxon>
        <taxon>Pyrodictiaceae</taxon>
        <taxon>Hyperthermus</taxon>
    </lineage>
</organism>
<dbReference type="EMBL" id="CP000493">
    <property type="protein sequence ID" value="ABM81103.1"/>
    <property type="molecule type" value="Genomic_DNA"/>
</dbReference>
<keyword evidence="2" id="KW-1185">Reference proteome</keyword>
<protein>
    <submittedName>
        <fullName evidence="1">Uncharacterized protein</fullName>
    </submittedName>
</protein>
<dbReference type="STRING" id="415426.Hbut_1271"/>
<name>A2BM92_HYPBU</name>
<evidence type="ECO:0000313" key="1">
    <source>
        <dbReference type="EMBL" id="ABM81103.1"/>
    </source>
</evidence>
<dbReference type="KEGG" id="hbu:Hbut_1271"/>
<gene>
    <name evidence="1" type="ordered locus">Hbut_1271</name>
</gene>
<evidence type="ECO:0000313" key="2">
    <source>
        <dbReference type="Proteomes" id="UP000002593"/>
    </source>
</evidence>
<sequence length="339" mass="37573">MSTMVSESLGLPCWCSPVILAGTAYPGDIVFVRYNTVYVIVRRLYGDTYLAIPKYIRGLGPWRTVISGQLKRIITTYSPRSIHGAAALAGAKLEKTPQFSTNVPIVKLSDSDLLLCTTRPPLSPLELLEAERIAPGVWSQVYRFLNELADCVKPTGSLLQGSFTSFSDVDLIVDISRPRCLSKLVEFMEYMQYRSRSPPTADIVVVSEASERNIPVELVRRLLRPWTKLSIEGRRVSLSIADFNARLEPLRVIVETSKVIVDKVVDVEPYQQTLGDFPAIAVTNDGSYIVIYDGLFVPLVFEGGKLRVRGLKACLKKGDECLDAIVIGVREVATFIDIA</sequence>
<accession>A2BM92</accession>
<dbReference type="Proteomes" id="UP000002593">
    <property type="component" value="Chromosome"/>
</dbReference>
<dbReference type="SUPFAM" id="SSF81301">
    <property type="entry name" value="Nucleotidyltransferase"/>
    <property type="match status" value="1"/>
</dbReference>
<dbReference type="AlphaFoldDB" id="A2BM92"/>
<proteinExistence type="predicted"/>
<dbReference type="eggNOG" id="arCOG01831">
    <property type="taxonomic scope" value="Archaea"/>
</dbReference>
<dbReference type="HOGENOM" id="CLU_817869_0_0_2"/>
<dbReference type="InterPro" id="IPR043519">
    <property type="entry name" value="NT_sf"/>
</dbReference>
<dbReference type="EnsemblBacteria" id="ABM81103">
    <property type="protein sequence ID" value="ABM81103"/>
    <property type="gene ID" value="Hbut_1271"/>
</dbReference>